<dbReference type="InterPro" id="IPR038765">
    <property type="entry name" value="Papain-like_cys_pep_sf"/>
</dbReference>
<dbReference type="Pfam" id="PF03543">
    <property type="entry name" value="Peptidase_C58"/>
    <property type="match status" value="1"/>
</dbReference>
<keyword evidence="2" id="KW-0378">Hydrolase</keyword>
<dbReference type="Gene3D" id="3.90.70.20">
    <property type="match status" value="1"/>
</dbReference>
<evidence type="ECO:0000256" key="1">
    <source>
        <dbReference type="ARBA" id="ARBA00022670"/>
    </source>
</evidence>
<sequence length="218" mass="25159">MYTMERNIFESYTKFLDINKSDGTCMGMTLTWLGDILKESNGRAPYKNLQRTFFPDVKDNISLTRFYERGLAKQQNYASRYEAFEKNVKNHAAVTSDMFTAKYKDRKQRAVEAKNSVAGLHYRHAPLTSYRDIQGLDVNNVCSPPKSGVIIILDIGKANQNPHAVAAIRTSEYDTYFFDPGYGLFHITEKQPNRDIESILYKHYKRFYFSGQIVISKS</sequence>
<name>A0A502G115_9GAMM</name>
<dbReference type="OrthoDB" id="6509438at2"/>
<dbReference type="InterPro" id="IPR006473">
    <property type="entry name" value="Peptidase_C58_Yopt"/>
</dbReference>
<keyword evidence="1" id="KW-0645">Protease</keyword>
<keyword evidence="6" id="KW-1185">Reference proteome</keyword>
<dbReference type="GO" id="GO:0004197">
    <property type="term" value="F:cysteine-type endopeptidase activity"/>
    <property type="evidence" value="ECO:0007669"/>
    <property type="project" value="InterPro"/>
</dbReference>
<dbReference type="EMBL" id="RCZD01000019">
    <property type="protein sequence ID" value="TPG55434.1"/>
    <property type="molecule type" value="Genomic_DNA"/>
</dbReference>
<evidence type="ECO:0000313" key="5">
    <source>
        <dbReference type="EMBL" id="TPG55434.1"/>
    </source>
</evidence>
<dbReference type="SUPFAM" id="SSF54001">
    <property type="entry name" value="Cysteine proteinases"/>
    <property type="match status" value="1"/>
</dbReference>
<accession>A0A502G115</accession>
<protein>
    <recommendedName>
        <fullName evidence="4">Peptidase C58 YopT-type domain-containing protein</fullName>
    </recommendedName>
</protein>
<comment type="caution">
    <text evidence="5">The sequence shown here is derived from an EMBL/GenBank/DDBJ whole genome shotgun (WGS) entry which is preliminary data.</text>
</comment>
<dbReference type="AlphaFoldDB" id="A0A502G115"/>
<feature type="domain" description="Peptidase C58 YopT-type" evidence="4">
    <location>
        <begin position="13"/>
        <end position="191"/>
    </location>
</feature>
<dbReference type="RefSeq" id="WP_140475672.1">
    <property type="nucleotide sequence ID" value="NZ_RCZD01000019.1"/>
</dbReference>
<evidence type="ECO:0000313" key="6">
    <source>
        <dbReference type="Proteomes" id="UP000317663"/>
    </source>
</evidence>
<gene>
    <name evidence="5" type="ORF">EAH77_23750</name>
</gene>
<dbReference type="Proteomes" id="UP000317663">
    <property type="component" value="Unassembled WGS sequence"/>
</dbReference>
<dbReference type="GO" id="GO:0006508">
    <property type="term" value="P:proteolysis"/>
    <property type="evidence" value="ECO:0007669"/>
    <property type="project" value="UniProtKB-KW"/>
</dbReference>
<proteinExistence type="predicted"/>
<organism evidence="5 6">
    <name type="scientific">Ewingella americana</name>
    <dbReference type="NCBI Taxonomy" id="41202"/>
    <lineage>
        <taxon>Bacteria</taxon>
        <taxon>Pseudomonadati</taxon>
        <taxon>Pseudomonadota</taxon>
        <taxon>Gammaproteobacteria</taxon>
        <taxon>Enterobacterales</taxon>
        <taxon>Yersiniaceae</taxon>
        <taxon>Ewingella</taxon>
    </lineage>
</organism>
<reference evidence="5 6" key="1">
    <citation type="journal article" date="2019" name="Environ. Microbiol.">
        <title>Species interactions and distinct microbial communities in high Arctic permafrost affected cryosols are associated with the CH4 and CO2 gas fluxes.</title>
        <authorList>
            <person name="Altshuler I."/>
            <person name="Hamel J."/>
            <person name="Turney S."/>
            <person name="Magnuson E."/>
            <person name="Levesque R."/>
            <person name="Greer C."/>
            <person name="Whyte L.G."/>
        </authorList>
    </citation>
    <scope>NUCLEOTIDE SEQUENCE [LARGE SCALE GENOMIC DNA]</scope>
    <source>
        <strain evidence="5 6">E4</strain>
    </source>
</reference>
<evidence type="ECO:0000259" key="4">
    <source>
        <dbReference type="Pfam" id="PF03543"/>
    </source>
</evidence>
<evidence type="ECO:0000256" key="2">
    <source>
        <dbReference type="ARBA" id="ARBA00022801"/>
    </source>
</evidence>
<keyword evidence="3" id="KW-0788">Thiol protease</keyword>
<evidence type="ECO:0000256" key="3">
    <source>
        <dbReference type="ARBA" id="ARBA00022807"/>
    </source>
</evidence>